<comment type="caution">
    <text evidence="2">The sequence shown here is derived from an EMBL/GenBank/DDBJ whole genome shotgun (WGS) entry which is preliminary data.</text>
</comment>
<dbReference type="OrthoDB" id="432366at2759"/>
<gene>
    <name evidence="2" type="ORF">SNAT2548_LOCUS8977</name>
</gene>
<feature type="compositionally biased region" description="Basic and acidic residues" evidence="1">
    <location>
        <begin position="1344"/>
        <end position="1360"/>
    </location>
</feature>
<evidence type="ECO:0000313" key="3">
    <source>
        <dbReference type="Proteomes" id="UP000604046"/>
    </source>
</evidence>
<feature type="region of interest" description="Disordered" evidence="1">
    <location>
        <begin position="1155"/>
        <end position="1212"/>
    </location>
</feature>
<feature type="region of interest" description="Disordered" evidence="1">
    <location>
        <begin position="937"/>
        <end position="959"/>
    </location>
</feature>
<feature type="region of interest" description="Disordered" evidence="1">
    <location>
        <begin position="1308"/>
        <end position="1374"/>
    </location>
</feature>
<sequence>MQRFVKHSDVQALLPDLGLPLIDFAAVPSSGATVVIDDDDTPNPGVSLVAMEGEGTSAPSHIPSPSPAPHELSQLRAHDVWAASRSTQSSSLTVLDIDEDETEHEHADNHVGEQIVPVQAAADQTQLAVRNVGWGGSRLTLQKLKDLKHDDFANMTAARCAIVGAQACASLRRMSEQLAVAKLAKRRLNRKLSVSASRATKQQSLQDAKSSNESTLVLQTGRSGKRLTPTATLALGIRRNIAHVAAADFGALLMVDLSGSTVIRSEIRTGAALAASMQDYTSDLMSVLRSTGRATVPGVDAPDLADIAYDESAWSLLVISVRADATHSSIWRREKLHVTEAELGLVTASLKSFPVSTDAFMKIRRCLHEPELSYYLDDCPAASYQSDLQIVSGCTAEHAAGILQKQLNSIGVPSVSDIVAELTAASVEDVDRIVYIPSDCYLHIFHAAVRGGLELVDELIAEAFSSETLRGFDRYYSSIAKLTNLWREKASAMMTAWQDVHDGQGEASEDTRLLGQRYPLSVSSGRWGSVEGAEEFLLERGRPLVEPVMLRVLSKFMKADTDTAADAVDAENVDAAAADPASAEAAPAAGDGGDSGLVKESDGMDDVASYKIKLTKWCTGTLRAVTSCVFWCLLFLCRTLRSPLRHFMLFVQKESRGGECMFKLITSKLGQITREFQTLFHRLPEIVSQAMHLSGCLDDQKGLSDRDVLHMRYVALRLLLMHWAAFRRRIIRPLQQFPWQLFWLIKDPPRQFSQKRKDIATKFLMVGLEDLDHSSRKIRALCSRELQHMRDHGVFPDVPSVSGSFMYGFLKSLARMQPVDTQAIEGINSVIKLVGRRCPNISLELLSARLAIKRSLTEDGSMRRQKKWSRIRHAAEQMLATITGYHGAALAILGNPSRWSHPLPVELVQESDRPTVLGITDRQSLAVVRSDRMSSSLPVVPASHSQDHQDAPGVAPACNGDKADGVSVIRQDKILGDHDQFFTSLTSPEAILWAKSYNLGWRRATAALHGKKKKKAKQSQGEAVGVDSKRGMLLAVFQSSCAAGSGSHQLPHVYAVLEKFSVSVMFSKVDVVEQEDAGVYLEWKYNEYNCIESTLLISTFHDECSRGRASFNVGCAVIAPGRAHLLVHGLAALAGGERLFLALADVKQCFAMTAEQLPRPPSKKPHKPKRKAKAKAKSKNTQTKSKAAGKGRSKAGKRPIQDHDDCSDDDKEVAGDAMDTYLQDNNLCDEGEYQTDSSAASEDEDNADGLAAAEIKQACAGAAASASPEDVHRAAIELQQHAELVPPGELEEEALLLLVRRARSEKNKDISAGCSGRRPQHLTRQPGRSALETQDLEDTFGGKGVHDDSAAAEASDHESDVSSDGDSEGNLNLNQPSMPEQLVCALGSQKIVDMGATGRVLVKWSTSCHHMLVAMGEFARVKAFPAGQDRSLSLVLLRGQDPVQRCKCVRCKFNDNSQEVMWVHWIYNTGKPLAEQLYLYFHFEPYDSDDTMNS</sequence>
<protein>
    <submittedName>
        <fullName evidence="2">Uncharacterized protein</fullName>
    </submittedName>
</protein>
<feature type="region of interest" description="Disordered" evidence="1">
    <location>
        <begin position="576"/>
        <end position="596"/>
    </location>
</feature>
<keyword evidence="3" id="KW-1185">Reference proteome</keyword>
<proteinExistence type="predicted"/>
<feature type="compositionally biased region" description="Basic residues" evidence="1">
    <location>
        <begin position="1161"/>
        <end position="1178"/>
    </location>
</feature>
<evidence type="ECO:0000313" key="2">
    <source>
        <dbReference type="EMBL" id="CAE7227596.1"/>
    </source>
</evidence>
<accession>A0A812KP16</accession>
<evidence type="ECO:0000256" key="1">
    <source>
        <dbReference type="SAM" id="MobiDB-lite"/>
    </source>
</evidence>
<feature type="compositionally biased region" description="Basic residues" evidence="1">
    <location>
        <begin position="1187"/>
        <end position="1197"/>
    </location>
</feature>
<name>A0A812KP16_9DINO</name>
<dbReference type="EMBL" id="CAJNDS010000680">
    <property type="protein sequence ID" value="CAE7227596.1"/>
    <property type="molecule type" value="Genomic_DNA"/>
</dbReference>
<reference evidence="2" key="1">
    <citation type="submission" date="2021-02" db="EMBL/GenBank/DDBJ databases">
        <authorList>
            <person name="Dougan E. K."/>
            <person name="Rhodes N."/>
            <person name="Thang M."/>
            <person name="Chan C."/>
        </authorList>
    </citation>
    <scope>NUCLEOTIDE SEQUENCE</scope>
</reference>
<feature type="region of interest" description="Disordered" evidence="1">
    <location>
        <begin position="1225"/>
        <end position="1246"/>
    </location>
</feature>
<organism evidence="2 3">
    <name type="scientific">Symbiodinium natans</name>
    <dbReference type="NCBI Taxonomy" id="878477"/>
    <lineage>
        <taxon>Eukaryota</taxon>
        <taxon>Sar</taxon>
        <taxon>Alveolata</taxon>
        <taxon>Dinophyceae</taxon>
        <taxon>Suessiales</taxon>
        <taxon>Symbiodiniaceae</taxon>
        <taxon>Symbiodinium</taxon>
    </lineage>
</organism>
<feature type="compositionally biased region" description="Low complexity" evidence="1">
    <location>
        <begin position="576"/>
        <end position="589"/>
    </location>
</feature>
<dbReference type="Proteomes" id="UP000604046">
    <property type="component" value="Unassembled WGS sequence"/>
</dbReference>
<feature type="region of interest" description="Disordered" evidence="1">
    <location>
        <begin position="194"/>
        <end position="217"/>
    </location>
</feature>